<sequence length="208" mass="23915">MTRFSHPNILKLGKSELAIRIRKTYHWDILPPCPSNSPSSPFNITFLTIVTRRFLDPCGVSLSSLLNSSPIISECGEAVDEKTIWQDGRLFFKLQERNNSKAAVKTALRSLKVRKSRHGKIFKEIMAYERRYNKDRKEKKKKKALKGLVFVQLGESLYLHQPRPSMKTFFTGHNLQWPRPCTFSMLLVIKQYPCSLIVNSACLAMQGL</sequence>
<organism evidence="1 2">
    <name type="scientific">Heracleum sosnowskyi</name>
    <dbReference type="NCBI Taxonomy" id="360622"/>
    <lineage>
        <taxon>Eukaryota</taxon>
        <taxon>Viridiplantae</taxon>
        <taxon>Streptophyta</taxon>
        <taxon>Embryophyta</taxon>
        <taxon>Tracheophyta</taxon>
        <taxon>Spermatophyta</taxon>
        <taxon>Magnoliopsida</taxon>
        <taxon>eudicotyledons</taxon>
        <taxon>Gunneridae</taxon>
        <taxon>Pentapetalae</taxon>
        <taxon>asterids</taxon>
        <taxon>campanulids</taxon>
        <taxon>Apiales</taxon>
        <taxon>Apiaceae</taxon>
        <taxon>Apioideae</taxon>
        <taxon>apioid superclade</taxon>
        <taxon>Tordylieae</taxon>
        <taxon>Tordyliinae</taxon>
        <taxon>Heracleum</taxon>
    </lineage>
</organism>
<name>A0AAD8N1R0_9APIA</name>
<keyword evidence="2" id="KW-1185">Reference proteome</keyword>
<evidence type="ECO:0000313" key="1">
    <source>
        <dbReference type="EMBL" id="KAK1392851.1"/>
    </source>
</evidence>
<evidence type="ECO:0000313" key="2">
    <source>
        <dbReference type="Proteomes" id="UP001237642"/>
    </source>
</evidence>
<accession>A0AAD8N1R0</accession>
<dbReference type="Proteomes" id="UP001237642">
    <property type="component" value="Unassembled WGS sequence"/>
</dbReference>
<reference evidence="1" key="1">
    <citation type="submission" date="2023-02" db="EMBL/GenBank/DDBJ databases">
        <title>Genome of toxic invasive species Heracleum sosnowskyi carries increased number of genes despite the absence of recent whole-genome duplications.</title>
        <authorList>
            <person name="Schelkunov M."/>
            <person name="Shtratnikova V."/>
            <person name="Makarenko M."/>
            <person name="Klepikova A."/>
            <person name="Omelchenko D."/>
            <person name="Novikova G."/>
            <person name="Obukhova E."/>
            <person name="Bogdanov V."/>
            <person name="Penin A."/>
            <person name="Logacheva M."/>
        </authorList>
    </citation>
    <scope>NUCLEOTIDE SEQUENCE</scope>
    <source>
        <strain evidence="1">Hsosn_3</strain>
        <tissue evidence="1">Leaf</tissue>
    </source>
</reference>
<gene>
    <name evidence="1" type="ORF">POM88_011907</name>
</gene>
<proteinExistence type="predicted"/>
<comment type="caution">
    <text evidence="1">The sequence shown here is derived from an EMBL/GenBank/DDBJ whole genome shotgun (WGS) entry which is preliminary data.</text>
</comment>
<reference evidence="1" key="2">
    <citation type="submission" date="2023-05" db="EMBL/GenBank/DDBJ databases">
        <authorList>
            <person name="Schelkunov M.I."/>
        </authorList>
    </citation>
    <scope>NUCLEOTIDE SEQUENCE</scope>
    <source>
        <strain evidence="1">Hsosn_3</strain>
        <tissue evidence="1">Leaf</tissue>
    </source>
</reference>
<dbReference type="AlphaFoldDB" id="A0AAD8N1R0"/>
<protein>
    <submittedName>
        <fullName evidence="1">Uncharacterized protein</fullName>
    </submittedName>
</protein>
<dbReference type="EMBL" id="JAUIZM010000003">
    <property type="protein sequence ID" value="KAK1392851.1"/>
    <property type="molecule type" value="Genomic_DNA"/>
</dbReference>